<organism evidence="1 2">
    <name type="scientific">Lipingzhangella halophila</name>
    <dbReference type="NCBI Taxonomy" id="1783352"/>
    <lineage>
        <taxon>Bacteria</taxon>
        <taxon>Bacillati</taxon>
        <taxon>Actinomycetota</taxon>
        <taxon>Actinomycetes</taxon>
        <taxon>Streptosporangiales</taxon>
        <taxon>Nocardiopsidaceae</taxon>
        <taxon>Lipingzhangella</taxon>
    </lineage>
</organism>
<comment type="caution">
    <text evidence="1">The sequence shown here is derived from an EMBL/GenBank/DDBJ whole genome shotgun (WGS) entry which is preliminary data.</text>
</comment>
<evidence type="ECO:0000313" key="2">
    <source>
        <dbReference type="Proteomes" id="UP000523007"/>
    </source>
</evidence>
<keyword evidence="2" id="KW-1185">Reference proteome</keyword>
<evidence type="ECO:0000313" key="1">
    <source>
        <dbReference type="EMBL" id="MBB4931736.1"/>
    </source>
</evidence>
<dbReference type="EMBL" id="JACHJT010000001">
    <property type="protein sequence ID" value="MBB4931736.1"/>
    <property type="molecule type" value="Genomic_DNA"/>
</dbReference>
<dbReference type="AlphaFoldDB" id="A0A7W7RHU6"/>
<dbReference type="InterPro" id="IPR011008">
    <property type="entry name" value="Dimeric_a/b-barrel"/>
</dbReference>
<dbReference type="Proteomes" id="UP000523007">
    <property type="component" value="Unassembled WGS sequence"/>
</dbReference>
<evidence type="ECO:0008006" key="3">
    <source>
        <dbReference type="Google" id="ProtNLM"/>
    </source>
</evidence>
<reference evidence="1 2" key="1">
    <citation type="submission" date="2020-08" db="EMBL/GenBank/DDBJ databases">
        <title>Sequencing the genomes of 1000 actinobacteria strains.</title>
        <authorList>
            <person name="Klenk H.-P."/>
        </authorList>
    </citation>
    <scope>NUCLEOTIDE SEQUENCE [LARGE SCALE GENOMIC DNA]</scope>
    <source>
        <strain evidence="1 2">DSM 102030</strain>
    </source>
</reference>
<sequence>MPEDSVSSAPARLPEITRTDAAAALVTSHYVGTPERQRALADTTIAEWRGSPPPDGFLSLTCFLSGDGETVLAYAQWTSVETHRRFAAAAPSPAGIDLRDPVRYRLYRSAAEGGGDQPPGCVITATFDVDGPERQRYITDALLDAAARIGPLPGALSSHFHHSLDGSRVLNYAEWSDLDAHDAAADNADLDEVYRISSETPGVRPTRGRMYLPHAHLIR</sequence>
<name>A0A7W7RHU6_9ACTN</name>
<protein>
    <recommendedName>
        <fullName evidence="3">Antibiotic biosynthesis monooxygenase</fullName>
    </recommendedName>
</protein>
<gene>
    <name evidence="1" type="ORF">F4561_002556</name>
</gene>
<proteinExistence type="predicted"/>
<accession>A0A7W7RHU6</accession>
<dbReference type="SUPFAM" id="SSF54909">
    <property type="entry name" value="Dimeric alpha+beta barrel"/>
    <property type="match status" value="2"/>
</dbReference>
<dbReference type="Gene3D" id="3.30.70.100">
    <property type="match status" value="2"/>
</dbReference>
<dbReference type="RefSeq" id="WP_184578360.1">
    <property type="nucleotide sequence ID" value="NZ_JACHJT010000001.1"/>
</dbReference>